<evidence type="ECO:0000259" key="7">
    <source>
        <dbReference type="PROSITE" id="PS51900"/>
    </source>
</evidence>
<dbReference type="PANTHER" id="PTHR30349">
    <property type="entry name" value="PHAGE INTEGRASE-RELATED"/>
    <property type="match status" value="1"/>
</dbReference>
<evidence type="ECO:0000256" key="3">
    <source>
        <dbReference type="ARBA" id="ARBA00023125"/>
    </source>
</evidence>
<evidence type="ECO:0000256" key="2">
    <source>
        <dbReference type="ARBA" id="ARBA00022908"/>
    </source>
</evidence>
<dbReference type="Pfam" id="PF00589">
    <property type="entry name" value="Phage_integrase"/>
    <property type="match status" value="1"/>
</dbReference>
<comment type="similarity">
    <text evidence="1">Belongs to the 'phage' integrase family.</text>
</comment>
<evidence type="ECO:0000256" key="4">
    <source>
        <dbReference type="ARBA" id="ARBA00023172"/>
    </source>
</evidence>
<dbReference type="SUPFAM" id="SSF56349">
    <property type="entry name" value="DNA breaking-rejoining enzymes"/>
    <property type="match status" value="1"/>
</dbReference>
<reference evidence="9" key="1">
    <citation type="submission" date="2013-03" db="EMBL/GenBank/DDBJ databases">
        <title>Draft genome sequence of Bacillus firmus DS1.</title>
        <authorList>
            <person name="Peng D."/>
            <person name="Zhu L."/>
            <person name="Sun M."/>
        </authorList>
    </citation>
    <scope>NUCLEOTIDE SEQUENCE [LARGE SCALE GENOMIC DNA]</scope>
    <source>
        <strain evidence="9">DS1</strain>
    </source>
</reference>
<organism evidence="8 9">
    <name type="scientific">Cytobacillus firmus DS1</name>
    <dbReference type="NCBI Taxonomy" id="1307436"/>
    <lineage>
        <taxon>Bacteria</taxon>
        <taxon>Bacillati</taxon>
        <taxon>Bacillota</taxon>
        <taxon>Bacilli</taxon>
        <taxon>Bacillales</taxon>
        <taxon>Bacillaceae</taxon>
        <taxon>Cytobacillus</taxon>
    </lineage>
</organism>
<evidence type="ECO:0000256" key="1">
    <source>
        <dbReference type="ARBA" id="ARBA00008857"/>
    </source>
</evidence>
<dbReference type="eggNOG" id="COG4974">
    <property type="taxonomic scope" value="Bacteria"/>
</dbReference>
<keyword evidence="3 5" id="KW-0238">DNA-binding</keyword>
<dbReference type="Gene3D" id="1.10.443.10">
    <property type="entry name" value="Intergrase catalytic core"/>
    <property type="match status" value="1"/>
</dbReference>
<evidence type="ECO:0000313" key="8">
    <source>
        <dbReference type="EMBL" id="EWG12029.1"/>
    </source>
</evidence>
<dbReference type="RefSeq" id="WP_035327650.1">
    <property type="nucleotide sequence ID" value="NZ_APVL01000003.1"/>
</dbReference>
<dbReference type="EMBL" id="APVL01000003">
    <property type="protein sequence ID" value="EWG12029.1"/>
    <property type="molecule type" value="Genomic_DNA"/>
</dbReference>
<dbReference type="InterPro" id="IPR002104">
    <property type="entry name" value="Integrase_catalytic"/>
</dbReference>
<comment type="caution">
    <text evidence="8">The sequence shown here is derived from an EMBL/GenBank/DDBJ whole genome shotgun (WGS) entry which is preliminary data.</text>
</comment>
<evidence type="ECO:0000259" key="6">
    <source>
        <dbReference type="PROSITE" id="PS51898"/>
    </source>
</evidence>
<accession>W7LIU1</accession>
<dbReference type="GO" id="GO:0003677">
    <property type="term" value="F:DNA binding"/>
    <property type="evidence" value="ECO:0007669"/>
    <property type="project" value="UniProtKB-UniRule"/>
</dbReference>
<dbReference type="PANTHER" id="PTHR30349:SF41">
    <property type="entry name" value="INTEGRASE_RECOMBINASE PROTEIN MJ0367-RELATED"/>
    <property type="match status" value="1"/>
</dbReference>
<evidence type="ECO:0000313" key="9">
    <source>
        <dbReference type="Proteomes" id="UP000019270"/>
    </source>
</evidence>
<evidence type="ECO:0000256" key="5">
    <source>
        <dbReference type="PROSITE-ProRule" id="PRU01248"/>
    </source>
</evidence>
<dbReference type="InterPro" id="IPR050090">
    <property type="entry name" value="Tyrosine_recombinase_XerCD"/>
</dbReference>
<keyword evidence="2" id="KW-0229">DNA integration</keyword>
<dbReference type="Proteomes" id="UP000019270">
    <property type="component" value="Unassembled WGS sequence"/>
</dbReference>
<dbReference type="Pfam" id="PF02899">
    <property type="entry name" value="Phage_int_SAM_1"/>
    <property type="match status" value="1"/>
</dbReference>
<dbReference type="GO" id="GO:0015074">
    <property type="term" value="P:DNA integration"/>
    <property type="evidence" value="ECO:0007669"/>
    <property type="project" value="UniProtKB-KW"/>
</dbReference>
<sequence length="287" mass="33468">MLWNDGKKQFLNYLSSIERSQETIIGYGKDLKMLGEFLANSYNGEVFVEDVTTDDIENYLVWLKEVRNYQPRSRQRHLHTFRSFFSHAYKKEWIERDVALAVENIKAPQKERTFMEKEEVEELIEAIEHPLIQTVCTTLYLTGLRISECLNLTVDNVNLRKREILIIAGKGNKDRRIPISEKLFPVLDEYLKYKRVNTSSQKFFATKKTGMLSAQYVNRVLSDTTKKLGWKKKVTAHIFRHTFASQLVKKEVNLVQIQKLLGHSSLKVTSVYTHTNMEQMAEAVNAL</sequence>
<feature type="domain" description="Core-binding (CB)" evidence="7">
    <location>
        <begin position="1"/>
        <end position="89"/>
    </location>
</feature>
<dbReference type="InterPro" id="IPR011010">
    <property type="entry name" value="DNA_brk_join_enz"/>
</dbReference>
<dbReference type="PROSITE" id="PS51898">
    <property type="entry name" value="TYR_RECOMBINASE"/>
    <property type="match status" value="1"/>
</dbReference>
<dbReference type="InterPro" id="IPR004107">
    <property type="entry name" value="Integrase_SAM-like_N"/>
</dbReference>
<dbReference type="InterPro" id="IPR044068">
    <property type="entry name" value="CB"/>
</dbReference>
<reference evidence="8 9" key="2">
    <citation type="journal article" date="2016" name="Sci. Rep.">
        <title>A novel serine protease, Sep1, from Bacillus firmus DS-1 has nematicidal activity and degrades multiple intestinal-associated nematode proteins.</title>
        <authorList>
            <person name="Geng C."/>
            <person name="Nie X."/>
            <person name="Tang Z."/>
            <person name="Zhang Y."/>
            <person name="Lin J."/>
            <person name="Sun M."/>
            <person name="Peng D."/>
        </authorList>
    </citation>
    <scope>NUCLEOTIDE SEQUENCE [LARGE SCALE GENOMIC DNA]</scope>
    <source>
        <strain evidence="8 9">DS1</strain>
    </source>
</reference>
<proteinExistence type="inferred from homology"/>
<dbReference type="PATRIC" id="fig|1307436.3.peg.965"/>
<protein>
    <recommendedName>
        <fullName evidence="10">Recombinase</fullName>
    </recommendedName>
</protein>
<dbReference type="InterPro" id="IPR013762">
    <property type="entry name" value="Integrase-like_cat_sf"/>
</dbReference>
<evidence type="ECO:0008006" key="10">
    <source>
        <dbReference type="Google" id="ProtNLM"/>
    </source>
</evidence>
<dbReference type="AlphaFoldDB" id="W7LIU1"/>
<keyword evidence="4" id="KW-0233">DNA recombination</keyword>
<dbReference type="GO" id="GO:0006310">
    <property type="term" value="P:DNA recombination"/>
    <property type="evidence" value="ECO:0007669"/>
    <property type="project" value="UniProtKB-KW"/>
</dbReference>
<dbReference type="Gene3D" id="1.10.150.130">
    <property type="match status" value="1"/>
</dbReference>
<feature type="domain" description="Tyr recombinase" evidence="6">
    <location>
        <begin position="110"/>
        <end position="285"/>
    </location>
</feature>
<name>W7LIU1_CYTFI</name>
<dbReference type="OrthoDB" id="9801717at2"/>
<dbReference type="PROSITE" id="PS51900">
    <property type="entry name" value="CB"/>
    <property type="match status" value="1"/>
</dbReference>
<gene>
    <name evidence="8" type="ORF">PBF_04518</name>
</gene>
<dbReference type="InterPro" id="IPR010998">
    <property type="entry name" value="Integrase_recombinase_N"/>
</dbReference>